<dbReference type="InterPro" id="IPR010347">
    <property type="entry name" value="Tdp1"/>
</dbReference>
<dbReference type="GO" id="GO:0003690">
    <property type="term" value="F:double-stranded DNA binding"/>
    <property type="evidence" value="ECO:0007669"/>
    <property type="project" value="TreeGrafter"/>
</dbReference>
<evidence type="ECO:0000313" key="6">
    <source>
        <dbReference type="Proteomes" id="UP000781932"/>
    </source>
</evidence>
<evidence type="ECO:0000256" key="1">
    <source>
        <dbReference type="PIRSR" id="PIRSR610347-1"/>
    </source>
</evidence>
<dbReference type="PROSITE" id="PS50035">
    <property type="entry name" value="PLD"/>
    <property type="match status" value="1"/>
</dbReference>
<feature type="region of interest" description="Disordered" evidence="3">
    <location>
        <begin position="459"/>
        <end position="533"/>
    </location>
</feature>
<feature type="compositionally biased region" description="Low complexity" evidence="3">
    <location>
        <begin position="471"/>
        <end position="488"/>
    </location>
</feature>
<comment type="caution">
    <text evidence="5">The sequence shown here is derived from an EMBL/GenBank/DDBJ whole genome shotgun (WGS) entry which is preliminary data.</text>
</comment>
<dbReference type="CDD" id="cd09122">
    <property type="entry name" value="PLDc_Tdp1_1"/>
    <property type="match status" value="1"/>
</dbReference>
<proteinExistence type="predicted"/>
<feature type="region of interest" description="Disordered" evidence="3">
    <location>
        <begin position="94"/>
        <end position="138"/>
    </location>
</feature>
<feature type="domain" description="PLD phosphodiesterase" evidence="4">
    <location>
        <begin position="386"/>
        <end position="419"/>
    </location>
</feature>
<dbReference type="Gene3D" id="3.30.870.10">
    <property type="entry name" value="Endonuclease Chain A"/>
    <property type="match status" value="2"/>
</dbReference>
<gene>
    <name evidence="5" type="ORF">CkaCkLH20_13324</name>
</gene>
<dbReference type="OrthoDB" id="47785at2759"/>
<dbReference type="GO" id="GO:0006281">
    <property type="term" value="P:DNA repair"/>
    <property type="evidence" value="ECO:0007669"/>
    <property type="project" value="InterPro"/>
</dbReference>
<evidence type="ECO:0000259" key="4">
    <source>
        <dbReference type="PROSITE" id="PS50035"/>
    </source>
</evidence>
<dbReference type="InterPro" id="IPR001736">
    <property type="entry name" value="PLipase_D/transphosphatidylase"/>
</dbReference>
<feature type="region of interest" description="Disordered" evidence="3">
    <location>
        <begin position="1"/>
        <end position="35"/>
    </location>
</feature>
<evidence type="ECO:0000313" key="5">
    <source>
        <dbReference type="EMBL" id="KAF9869206.1"/>
    </source>
</evidence>
<reference evidence="5" key="1">
    <citation type="submission" date="2020-03" db="EMBL/GenBank/DDBJ databases">
        <authorList>
            <person name="He L."/>
        </authorList>
    </citation>
    <scope>NUCLEOTIDE SEQUENCE</scope>
    <source>
        <strain evidence="5">CkLH20</strain>
    </source>
</reference>
<feature type="compositionally biased region" description="Basic and acidic residues" evidence="3">
    <location>
        <begin position="489"/>
        <end position="511"/>
    </location>
</feature>
<sequence>MKFEPEKPPSGTGVMNMSSNKDQHRSASPDVEGDPDLALAIALSLQEENITGDAAVESSPVAAKDNIGKSASAGAAFGYLALDRKTMEEERLARLKKRSAAQAGLNEKPQNPKLRRSEDDILGVSDINGPGPSKTPNQIRETAKLPFSKGAFKRTWAYGYPRTGEDIKIEEILQKDKLQLAVLSSFQWDEEWLLSKMDCARTKMILVAYAANDAEKAVIRSNAPSGLIRFCFPPMHGGYMHSKLQILKFEGHLRIVIPSGNLVPYDWGETGVLENMVFLIDLPRLDDAEKIAGTTETLFGNELRRFLQALGLDEKLVKSLDNYDFSETNRYGYCGLGSTVRSLGLATEDPVDVDYVAAGTICIQEKWWNSSTFPRELLRDCQGARKGLLLHSKVIFVRDRGRDGAVWAYMGSANLSESAWGRLVKDRDAGTAKLSCRNWECGVLVAVGKAAGTADSWARRGTDQGAQAKVQSQTQGHTQTQAQAQTQTHEGRDQEQKEKQQGEASNEEKLQYQRRHRHQHQDEQDESAGLDEAFGTTIPIPMKVPAGRYAPDQSAASRPWFFMKAD</sequence>
<dbReference type="GO" id="GO:0003697">
    <property type="term" value="F:single-stranded DNA binding"/>
    <property type="evidence" value="ECO:0007669"/>
    <property type="project" value="TreeGrafter"/>
</dbReference>
<feature type="active site" description="Nucleophile" evidence="1">
    <location>
        <position position="241"/>
    </location>
</feature>
<evidence type="ECO:0000256" key="3">
    <source>
        <dbReference type="SAM" id="MobiDB-lite"/>
    </source>
</evidence>
<dbReference type="GO" id="GO:0005634">
    <property type="term" value="C:nucleus"/>
    <property type="evidence" value="ECO:0007669"/>
    <property type="project" value="InterPro"/>
</dbReference>
<organism evidence="5 6">
    <name type="scientific">Colletotrichum karsti</name>
    <dbReference type="NCBI Taxonomy" id="1095194"/>
    <lineage>
        <taxon>Eukaryota</taxon>
        <taxon>Fungi</taxon>
        <taxon>Dikarya</taxon>
        <taxon>Ascomycota</taxon>
        <taxon>Pezizomycotina</taxon>
        <taxon>Sordariomycetes</taxon>
        <taxon>Hypocreomycetidae</taxon>
        <taxon>Glomerellales</taxon>
        <taxon>Glomerellaceae</taxon>
        <taxon>Colletotrichum</taxon>
        <taxon>Colletotrichum boninense species complex</taxon>
    </lineage>
</organism>
<dbReference type="SUPFAM" id="SSF56024">
    <property type="entry name" value="Phospholipase D/nuclease"/>
    <property type="match status" value="2"/>
</dbReference>
<name>A0A9P6LDS5_9PEZI</name>
<feature type="binding site" evidence="2">
    <location>
        <position position="243"/>
    </location>
    <ligand>
        <name>substrate</name>
    </ligand>
</feature>
<dbReference type="Pfam" id="PF06087">
    <property type="entry name" value="Tyr-DNA_phospho"/>
    <property type="match status" value="2"/>
</dbReference>
<dbReference type="AlphaFoldDB" id="A0A9P6LDS5"/>
<dbReference type="GO" id="GO:0017005">
    <property type="term" value="F:3'-tyrosyl-DNA phosphodiesterase activity"/>
    <property type="evidence" value="ECO:0007669"/>
    <property type="project" value="TreeGrafter"/>
</dbReference>
<dbReference type="Proteomes" id="UP000781932">
    <property type="component" value="Unassembled WGS sequence"/>
</dbReference>
<dbReference type="PANTHER" id="PTHR12415">
    <property type="entry name" value="TYROSYL-DNA PHOSPHODIESTERASE 1"/>
    <property type="match status" value="1"/>
</dbReference>
<accession>A0A9P6LDS5</accession>
<reference evidence="5" key="2">
    <citation type="submission" date="2020-11" db="EMBL/GenBank/DDBJ databases">
        <title>Whole genome sequencing of Colletotrichum sp.</title>
        <authorList>
            <person name="Li H."/>
        </authorList>
    </citation>
    <scope>NUCLEOTIDE SEQUENCE</scope>
    <source>
        <strain evidence="5">CkLH20</strain>
    </source>
</reference>
<keyword evidence="6" id="KW-1185">Reference proteome</keyword>
<evidence type="ECO:0000256" key="2">
    <source>
        <dbReference type="PIRSR" id="PIRSR610347-2"/>
    </source>
</evidence>
<protein>
    <submittedName>
        <fullName evidence="5">Ubiquitin interaction domain-containing protein</fullName>
    </submittedName>
</protein>
<dbReference type="RefSeq" id="XP_038738667.1">
    <property type="nucleotide sequence ID" value="XM_038896034.1"/>
</dbReference>
<dbReference type="GeneID" id="62169108"/>
<dbReference type="EMBL" id="JAATWM020000093">
    <property type="protein sequence ID" value="KAF9869206.1"/>
    <property type="molecule type" value="Genomic_DNA"/>
</dbReference>
<dbReference type="PANTHER" id="PTHR12415:SF4">
    <property type="entry name" value="TYROSYL-DNA PHOSPHODIESTERASE DOMAIN-CONTAINING PROTEIN"/>
    <property type="match status" value="1"/>
</dbReference>